<evidence type="ECO:0000256" key="2">
    <source>
        <dbReference type="ARBA" id="ARBA00004286"/>
    </source>
</evidence>
<reference evidence="9 10" key="1">
    <citation type="journal article" date="2023" name="IScience">
        <title>Expanded male sex-determining region conserved during the evolution of homothallism in the green alga Volvox.</title>
        <authorList>
            <person name="Yamamoto K."/>
            <person name="Matsuzaki R."/>
            <person name="Mahakham W."/>
            <person name="Heman W."/>
            <person name="Sekimoto H."/>
            <person name="Kawachi M."/>
            <person name="Minakuchi Y."/>
            <person name="Toyoda A."/>
            <person name="Nozaki H."/>
        </authorList>
    </citation>
    <scope>NUCLEOTIDE SEQUENCE [LARGE SCALE GENOMIC DNA]</scope>
    <source>
        <strain evidence="9 10">NIES-4468</strain>
    </source>
</reference>
<protein>
    <recommendedName>
        <fullName evidence="8">H15 domain-containing protein</fullName>
    </recommendedName>
</protein>
<evidence type="ECO:0000259" key="8">
    <source>
        <dbReference type="PROSITE" id="PS51504"/>
    </source>
</evidence>
<feature type="compositionally biased region" description="Low complexity" evidence="7">
    <location>
        <begin position="206"/>
        <end position="217"/>
    </location>
</feature>
<dbReference type="Pfam" id="PF00538">
    <property type="entry name" value="Linker_histone"/>
    <property type="match status" value="1"/>
</dbReference>
<gene>
    <name evidence="9" type="ORF">VaNZ11_009986</name>
</gene>
<comment type="caution">
    <text evidence="9">The sequence shown here is derived from an EMBL/GenBank/DDBJ whole genome shotgun (WGS) entry which is preliminary data.</text>
</comment>
<dbReference type="InterPro" id="IPR036388">
    <property type="entry name" value="WH-like_DNA-bd_sf"/>
</dbReference>
<dbReference type="InterPro" id="IPR036390">
    <property type="entry name" value="WH_DNA-bd_sf"/>
</dbReference>
<feature type="region of interest" description="Disordered" evidence="7">
    <location>
        <begin position="92"/>
        <end position="217"/>
    </location>
</feature>
<keyword evidence="10" id="KW-1185">Reference proteome</keyword>
<comment type="similarity">
    <text evidence="6">Belongs to the histone H1/H5 family.</text>
</comment>
<evidence type="ECO:0000256" key="6">
    <source>
        <dbReference type="RuleBase" id="RU003894"/>
    </source>
</evidence>
<dbReference type="Gene3D" id="1.10.10.10">
    <property type="entry name" value="Winged helix-like DNA-binding domain superfamily/Winged helix DNA-binding domain"/>
    <property type="match status" value="1"/>
</dbReference>
<dbReference type="PRINTS" id="PR00624">
    <property type="entry name" value="HISTONEH5"/>
</dbReference>
<proteinExistence type="inferred from homology"/>
<feature type="compositionally biased region" description="Basic and acidic residues" evidence="7">
    <location>
        <begin position="135"/>
        <end position="155"/>
    </location>
</feature>
<feature type="compositionally biased region" description="Basic and acidic residues" evidence="7">
    <location>
        <begin position="177"/>
        <end position="186"/>
    </location>
</feature>
<dbReference type="SMART" id="SM00526">
    <property type="entry name" value="H15"/>
    <property type="match status" value="1"/>
</dbReference>
<dbReference type="InterPro" id="IPR005818">
    <property type="entry name" value="Histone_H1/H5_H15"/>
</dbReference>
<dbReference type="PROSITE" id="PS51504">
    <property type="entry name" value="H15"/>
    <property type="match status" value="1"/>
</dbReference>
<evidence type="ECO:0000313" key="10">
    <source>
        <dbReference type="Proteomes" id="UP001165090"/>
    </source>
</evidence>
<dbReference type="InterPro" id="IPR005819">
    <property type="entry name" value="H1/H5"/>
</dbReference>
<evidence type="ECO:0000256" key="3">
    <source>
        <dbReference type="ARBA" id="ARBA00022454"/>
    </source>
</evidence>
<evidence type="ECO:0000256" key="4">
    <source>
        <dbReference type="ARBA" id="ARBA00023125"/>
    </source>
</evidence>
<evidence type="ECO:0000256" key="1">
    <source>
        <dbReference type="ARBA" id="ARBA00004123"/>
    </source>
</evidence>
<feature type="domain" description="H15" evidence="8">
    <location>
        <begin position="16"/>
        <end position="87"/>
    </location>
</feature>
<accession>A0ABQ5S8K3</accession>
<evidence type="ECO:0000256" key="7">
    <source>
        <dbReference type="SAM" id="MobiDB-lite"/>
    </source>
</evidence>
<evidence type="ECO:0000313" key="9">
    <source>
        <dbReference type="EMBL" id="GLI66242.1"/>
    </source>
</evidence>
<keyword evidence="5 6" id="KW-0539">Nucleus</keyword>
<dbReference type="PANTHER" id="PTHR11467:SF173">
    <property type="entry name" value="OS04G0253000 PROTEIN"/>
    <property type="match status" value="1"/>
</dbReference>
<keyword evidence="4 6" id="KW-0238">DNA-binding</keyword>
<keyword evidence="3 6" id="KW-0158">Chromosome</keyword>
<name>A0ABQ5S8K3_9CHLO</name>
<dbReference type="EMBL" id="BSDZ01000028">
    <property type="protein sequence ID" value="GLI66242.1"/>
    <property type="molecule type" value="Genomic_DNA"/>
</dbReference>
<dbReference type="PANTHER" id="PTHR11467">
    <property type="entry name" value="HISTONE H1"/>
    <property type="match status" value="1"/>
</dbReference>
<comment type="subcellular location">
    <subcellularLocation>
        <location evidence="2">Chromosome</location>
    </subcellularLocation>
    <subcellularLocation>
        <location evidence="1 6">Nucleus</location>
    </subcellularLocation>
</comment>
<dbReference type="SUPFAM" id="SSF46785">
    <property type="entry name" value="Winged helix' DNA-binding domain"/>
    <property type="match status" value="1"/>
</dbReference>
<sequence>NVKAGEQPKKSRVKPTHPPYLTMISAAITELKDRSGSSRQAIAKKVEELYGKDISDATWRKKLSHFLGIYTEQGKFVKVKASFKLSDDLKKALKDEKTAKEKATLKLKATQEKGEAKPKKPAAKPKKASSPPQKETLKEAKPKKDAVKPVKDRQLAKAKVKAKAMLKSGQPKGKAGKPQEAKVEKRKEHKVVMPASTAPGKRAASKKAASSPKKAKK</sequence>
<evidence type="ECO:0000256" key="5">
    <source>
        <dbReference type="ARBA" id="ARBA00023242"/>
    </source>
</evidence>
<feature type="non-terminal residue" evidence="9">
    <location>
        <position position="1"/>
    </location>
</feature>
<feature type="compositionally biased region" description="Basic and acidic residues" evidence="7">
    <location>
        <begin position="92"/>
        <end position="118"/>
    </location>
</feature>
<dbReference type="Proteomes" id="UP001165090">
    <property type="component" value="Unassembled WGS sequence"/>
</dbReference>
<organism evidence="9 10">
    <name type="scientific">Volvox africanus</name>
    <dbReference type="NCBI Taxonomy" id="51714"/>
    <lineage>
        <taxon>Eukaryota</taxon>
        <taxon>Viridiplantae</taxon>
        <taxon>Chlorophyta</taxon>
        <taxon>core chlorophytes</taxon>
        <taxon>Chlorophyceae</taxon>
        <taxon>CS clade</taxon>
        <taxon>Chlamydomonadales</taxon>
        <taxon>Volvocaceae</taxon>
        <taxon>Volvox</taxon>
    </lineage>
</organism>